<accession>A0A9D2SLR4</accession>
<gene>
    <name evidence="1" type="ORF">H9705_05330</name>
</gene>
<comment type="caution">
    <text evidence="1">The sequence shown here is derived from an EMBL/GenBank/DDBJ whole genome shotgun (WGS) entry which is preliminary data.</text>
</comment>
<sequence>MKFKKYDEIQHPKFGRGIVKKVNKIDDDLSILDVQFDEAGEKKQLNSAWVEEHCICYAALPEKDVRANYTDIQLKDFPDWNVALTKEVELTPELEEMICCIMKSVIPGIGFVLIGTSSAVAFLDNEFKNYKTIEKLARRYMNSVFAGHPDFEAIKQDNNGAVIFMNQQRLWHFLKPDEVVLEDGEVSFQTGFSARSALLEQCKKKKILGILSRKPEPVQQTDGA</sequence>
<evidence type="ECO:0000313" key="1">
    <source>
        <dbReference type="EMBL" id="HJC15236.1"/>
    </source>
</evidence>
<dbReference type="EMBL" id="DWWU01000021">
    <property type="protein sequence ID" value="HJC15236.1"/>
    <property type="molecule type" value="Genomic_DNA"/>
</dbReference>
<organism evidence="1 2">
    <name type="scientific">Candidatus Fusicatenibacter intestinigallinarum</name>
    <dbReference type="NCBI Taxonomy" id="2838598"/>
    <lineage>
        <taxon>Bacteria</taxon>
        <taxon>Bacillati</taxon>
        <taxon>Bacillota</taxon>
        <taxon>Clostridia</taxon>
        <taxon>Lachnospirales</taxon>
        <taxon>Lachnospiraceae</taxon>
        <taxon>Fusicatenibacter</taxon>
    </lineage>
</organism>
<protein>
    <submittedName>
        <fullName evidence="1">Uncharacterized protein</fullName>
    </submittedName>
</protein>
<reference evidence="1" key="2">
    <citation type="submission" date="2021-04" db="EMBL/GenBank/DDBJ databases">
        <authorList>
            <person name="Gilroy R."/>
        </authorList>
    </citation>
    <scope>NUCLEOTIDE SEQUENCE</scope>
    <source>
        <strain evidence="1">CHK185-5351</strain>
    </source>
</reference>
<proteinExistence type="predicted"/>
<dbReference type="Proteomes" id="UP000823849">
    <property type="component" value="Unassembled WGS sequence"/>
</dbReference>
<name>A0A9D2SLR4_9FIRM</name>
<dbReference type="AlphaFoldDB" id="A0A9D2SLR4"/>
<evidence type="ECO:0000313" key="2">
    <source>
        <dbReference type="Proteomes" id="UP000823849"/>
    </source>
</evidence>
<reference evidence="1" key="1">
    <citation type="journal article" date="2021" name="PeerJ">
        <title>Extensive microbial diversity within the chicken gut microbiome revealed by metagenomics and culture.</title>
        <authorList>
            <person name="Gilroy R."/>
            <person name="Ravi A."/>
            <person name="Getino M."/>
            <person name="Pursley I."/>
            <person name="Horton D.L."/>
            <person name="Alikhan N.F."/>
            <person name="Baker D."/>
            <person name="Gharbi K."/>
            <person name="Hall N."/>
            <person name="Watson M."/>
            <person name="Adriaenssens E.M."/>
            <person name="Foster-Nyarko E."/>
            <person name="Jarju S."/>
            <person name="Secka A."/>
            <person name="Antonio M."/>
            <person name="Oren A."/>
            <person name="Chaudhuri R.R."/>
            <person name="La Ragione R."/>
            <person name="Hildebrand F."/>
            <person name="Pallen M.J."/>
        </authorList>
    </citation>
    <scope>NUCLEOTIDE SEQUENCE</scope>
    <source>
        <strain evidence="1">CHK185-5351</strain>
    </source>
</reference>